<reference evidence="5" key="1">
    <citation type="submission" date="2015-08" db="UniProtKB">
        <authorList>
            <consortium name="WormBaseParasite"/>
        </authorList>
    </citation>
    <scope>IDENTIFICATION</scope>
</reference>
<keyword evidence="1" id="KW-0647">Proteasome</keyword>
<protein>
    <submittedName>
        <fullName evidence="5 6">26S proteasome non-ATPase regulatory subunit 6</fullName>
    </submittedName>
</protein>
<dbReference type="Pfam" id="PF10602">
    <property type="entry name" value="RPN7"/>
    <property type="match status" value="1"/>
</dbReference>
<dbReference type="GO" id="GO:0005838">
    <property type="term" value="C:proteasome regulatory particle"/>
    <property type="evidence" value="ECO:0007669"/>
    <property type="project" value="TreeGrafter"/>
</dbReference>
<dbReference type="SMART" id="SM00088">
    <property type="entry name" value="PINT"/>
    <property type="match status" value="1"/>
</dbReference>
<dbReference type="Gene3D" id="1.25.40.570">
    <property type="match status" value="1"/>
</dbReference>
<dbReference type="InterPro" id="IPR036390">
    <property type="entry name" value="WH_DNA-bd_sf"/>
</dbReference>
<dbReference type="WBParaSite" id="SSTP_0001181500.1">
    <property type="protein sequence ID" value="SSTP_0001181500.1"/>
    <property type="gene ID" value="SSTP_0001181500"/>
</dbReference>
<dbReference type="Proteomes" id="UP000035681">
    <property type="component" value="Unplaced"/>
</dbReference>
<dbReference type="AlphaFoldDB" id="A0A0K0EQT4"/>
<organism evidence="5">
    <name type="scientific">Strongyloides stercoralis</name>
    <name type="common">Threadworm</name>
    <dbReference type="NCBI Taxonomy" id="6248"/>
    <lineage>
        <taxon>Eukaryota</taxon>
        <taxon>Metazoa</taxon>
        <taxon>Ecdysozoa</taxon>
        <taxon>Nematoda</taxon>
        <taxon>Chromadorea</taxon>
        <taxon>Rhabditida</taxon>
        <taxon>Tylenchina</taxon>
        <taxon>Panagrolaimomorpha</taxon>
        <taxon>Strongyloidoidea</taxon>
        <taxon>Strongyloididae</taxon>
        <taxon>Strongyloides</taxon>
    </lineage>
</organism>
<dbReference type="GO" id="GO:0043161">
    <property type="term" value="P:proteasome-mediated ubiquitin-dependent protein catabolic process"/>
    <property type="evidence" value="ECO:0007669"/>
    <property type="project" value="TreeGrafter"/>
</dbReference>
<keyword evidence="2" id="KW-0175">Coiled coil</keyword>
<proteinExistence type="predicted"/>
<dbReference type="SUPFAM" id="SSF46785">
    <property type="entry name" value="Winged helix' DNA-binding domain"/>
    <property type="match status" value="1"/>
</dbReference>
<feature type="coiled-coil region" evidence="2">
    <location>
        <begin position="104"/>
        <end position="131"/>
    </location>
</feature>
<accession>A0A0K0EQT4</accession>
<evidence type="ECO:0000313" key="5">
    <source>
        <dbReference type="WBParaSite" id="SSTP_0001181500.1"/>
    </source>
</evidence>
<evidence type="ECO:0000256" key="1">
    <source>
        <dbReference type="ARBA" id="ARBA00022942"/>
    </source>
</evidence>
<dbReference type="InterPro" id="IPR045135">
    <property type="entry name" value="Rpn7_N"/>
</dbReference>
<dbReference type="PROSITE" id="PS50250">
    <property type="entry name" value="PCI"/>
    <property type="match status" value="1"/>
</dbReference>
<dbReference type="PANTHER" id="PTHR14145">
    <property type="entry name" value="26S PROTESOME SUBUNIT 6"/>
    <property type="match status" value="1"/>
</dbReference>
<dbReference type="InterPro" id="IPR000717">
    <property type="entry name" value="PCI_dom"/>
</dbReference>
<dbReference type="Pfam" id="PF01399">
    <property type="entry name" value="PCI"/>
    <property type="match status" value="1"/>
</dbReference>
<dbReference type="InterPro" id="IPR019585">
    <property type="entry name" value="Rpn7/CSN1"/>
</dbReference>
<evidence type="ECO:0000313" key="6">
    <source>
        <dbReference type="WBParaSite" id="TCONS_00002438.p1"/>
    </source>
</evidence>
<evidence type="ECO:0000256" key="2">
    <source>
        <dbReference type="SAM" id="Coils"/>
    </source>
</evidence>
<sequence length="428" mass="49700">MSLNNQLNIAKLFAEANNEPMEEGAVPEKSTGDDLLDETPKFPKIEISRLKFYATHPNISQEKKNEYLKQLFEFICKYDMAPFYEAFCLEYGLKKDEEVFKQMKEKNEKRLLDISKELEDAEINLGETEVRQALQKRAEYLCQIGYKEKAVEAFEATFAKTVGIGLKIDIVFCLVRMGLFFNDSVMIEENITRAQKLIEEGGDWERKNRLRSYEAIYKLANRDYERAGELFVAAVPTFSAYELMSYEDLVFYTILTTMATMPRRELAEKVINCNDIQEQISYVDTEKNAHTITAGKFLRALYDCNYDKFLKILCDLEDKFLLLDPYFFEHIHYYSRHIRLVAYEQFLRPYASIKIQMMADSFGIPKEILDKELHEMAASGLLNCRIDSVEGNVVMHVANKKTSSFKILLKEGDAVINRIQKLSSAIYN</sequence>
<evidence type="ECO:0000313" key="4">
    <source>
        <dbReference type="Proteomes" id="UP000035681"/>
    </source>
</evidence>
<dbReference type="WBParaSite" id="TCONS_00002438.p1">
    <property type="protein sequence ID" value="TCONS_00002438.p1"/>
    <property type="gene ID" value="XLOC_002287"/>
</dbReference>
<dbReference type="PANTHER" id="PTHR14145:SF1">
    <property type="entry name" value="26S PROTEASOME NON-ATPASE REGULATORY SUBUNIT 6"/>
    <property type="match status" value="1"/>
</dbReference>
<keyword evidence="4" id="KW-1185">Reference proteome</keyword>
<dbReference type="FunFam" id="1.25.40.570:FF:000005">
    <property type="entry name" value="26S proteasome regulatory subunit N7"/>
    <property type="match status" value="1"/>
</dbReference>
<feature type="domain" description="PCI" evidence="3">
    <location>
        <begin position="208"/>
        <end position="400"/>
    </location>
</feature>
<name>A0A0K0EQT4_STRER</name>
<evidence type="ECO:0000259" key="3">
    <source>
        <dbReference type="PROSITE" id="PS50250"/>
    </source>
</evidence>
<dbReference type="STRING" id="6248.A0A0K0EQT4"/>